<protein>
    <submittedName>
        <fullName evidence="1">Uncharacterized protein</fullName>
    </submittedName>
</protein>
<reference evidence="1 2" key="1">
    <citation type="submission" date="2013-11" db="EMBL/GenBank/DDBJ databases">
        <title>Complete genome sequence of the cyanide-degrading bacterium Pseudomonas pseudoalcaligenes CECT 5344.</title>
        <authorList>
            <person name="Wibberg D."/>
            <person name="Puehler A."/>
            <person name="Schlueter A."/>
        </authorList>
    </citation>
    <scope>NUCLEOTIDE SEQUENCE [LARGE SCALE GENOMIC DNA]</scope>
    <source>
        <strain evidence="2">CECT 5344</strain>
    </source>
</reference>
<dbReference type="OrthoDB" id="1779474at2"/>
<dbReference type="RefSeq" id="WP_156157185.1">
    <property type="nucleotide sequence ID" value="NZ_HG916826.1"/>
</dbReference>
<organism evidence="1 2">
    <name type="scientific">Ectopseudomonas oleovorans (strain CECT 5344)</name>
    <name type="common">Pseudomonas pseudoalcaligenes</name>
    <dbReference type="NCBI Taxonomy" id="1182590"/>
    <lineage>
        <taxon>Bacteria</taxon>
        <taxon>Pseudomonadati</taxon>
        <taxon>Pseudomonadota</taxon>
        <taxon>Gammaproteobacteria</taxon>
        <taxon>Pseudomonadales</taxon>
        <taxon>Pseudomonadaceae</taxon>
        <taxon>Ectopseudomonas</taxon>
    </lineage>
</organism>
<gene>
    <name evidence="1" type="ORF">BN5_3214</name>
</gene>
<dbReference type="EMBL" id="HG916826">
    <property type="protein sequence ID" value="CDM41770.1"/>
    <property type="molecule type" value="Genomic_DNA"/>
</dbReference>
<dbReference type="AlphaFoldDB" id="W6QY73"/>
<dbReference type="Proteomes" id="UP000032841">
    <property type="component" value="Chromosome"/>
</dbReference>
<dbReference type="HOGENOM" id="CLU_833841_0_0_6"/>
<proteinExistence type="predicted"/>
<name>W6QY73_ECTO5</name>
<evidence type="ECO:0000313" key="2">
    <source>
        <dbReference type="Proteomes" id="UP000032841"/>
    </source>
</evidence>
<sequence>MSLTGNQKAFAQYLADLWGKPEALGEMCDLFPVGDASEVGLLHSFRISKHQSWKPWKGRIASVVHHWWCHSLQEAFLHYSWPDSPKPNSFQCIAARLRQALAVHDQETARYACLAIFRWGGVRGRKSLAWIEDQYQQKTLCQSIIQAVQLLQPGSAQGLAAFDGKRLLMNSAMTKVYAAADPDHIIIYDGRVGAALGLLARYSLMRAGVTSVPADLSFRWGAGQGDTTNRDPSLGAFKFSKLNAAQCQLWAGQVLLAGELLQQVMAFNPSIGSIAELEKALFMIGYNVDPAMPPLPLPQISR</sequence>
<accession>W6QY73</accession>
<evidence type="ECO:0000313" key="1">
    <source>
        <dbReference type="EMBL" id="CDM41770.1"/>
    </source>
</evidence>
<dbReference type="KEGG" id="ppse:BN5_3214"/>